<dbReference type="SUPFAM" id="SSF49879">
    <property type="entry name" value="SMAD/FHA domain"/>
    <property type="match status" value="1"/>
</dbReference>
<protein>
    <recommendedName>
        <fullName evidence="4">FHA domain-containing protein</fullName>
    </recommendedName>
</protein>
<proteinExistence type="predicted"/>
<gene>
    <name evidence="5" type="ORF">CZ674_00070</name>
</gene>
<feature type="compositionally biased region" description="Pro residues" evidence="2">
    <location>
        <begin position="56"/>
        <end position="66"/>
    </location>
</feature>
<keyword evidence="1" id="KW-0597">Phosphoprotein</keyword>
<keyword evidence="3" id="KW-0472">Membrane</keyword>
<feature type="domain" description="FHA" evidence="4">
    <location>
        <begin position="102"/>
        <end position="151"/>
    </location>
</feature>
<dbReference type="EMBL" id="FUHU01000003">
    <property type="protein sequence ID" value="SJM45676.1"/>
    <property type="molecule type" value="Genomic_DNA"/>
</dbReference>
<dbReference type="OrthoDB" id="277520at2"/>
<evidence type="ECO:0000313" key="5">
    <source>
        <dbReference type="EMBL" id="SJM45676.1"/>
    </source>
</evidence>
<dbReference type="GeneID" id="303171604"/>
<dbReference type="RefSeq" id="WP_086989820.1">
    <property type="nucleotide sequence ID" value="NZ_FUHU01000003.1"/>
</dbReference>
<evidence type="ECO:0000256" key="2">
    <source>
        <dbReference type="SAM" id="MobiDB-lite"/>
    </source>
</evidence>
<keyword evidence="3" id="KW-0812">Transmembrane</keyword>
<organism evidence="5 6">
    <name type="scientific">Agrococcus casei LMG 22410</name>
    <dbReference type="NCBI Taxonomy" id="1255656"/>
    <lineage>
        <taxon>Bacteria</taxon>
        <taxon>Bacillati</taxon>
        <taxon>Actinomycetota</taxon>
        <taxon>Actinomycetes</taxon>
        <taxon>Micrococcales</taxon>
        <taxon>Microbacteriaceae</taxon>
        <taxon>Agrococcus</taxon>
    </lineage>
</organism>
<dbReference type="PANTHER" id="PTHR23308">
    <property type="entry name" value="NUCLEAR INHIBITOR OF PROTEIN PHOSPHATASE-1"/>
    <property type="match status" value="1"/>
</dbReference>
<evidence type="ECO:0000259" key="4">
    <source>
        <dbReference type="PROSITE" id="PS50006"/>
    </source>
</evidence>
<sequence>MSELTLLVLRLGLLALLWIFVFLVIYSVRSDLFGPRIPRSVRAAAEAQRNSDPAPQTAPAPAPAPTPGSGLPKPEPSAAVSQVVITAGPKAGTTIDLPETGLVIGRSSSAGLQVSDDYTSNRHAKVSKVDGVWTLEDLGSTNGTFLSGKRVSTPVPVPPNTTVRIGTTQFELRPQP</sequence>
<dbReference type="InterPro" id="IPR000253">
    <property type="entry name" value="FHA_dom"/>
</dbReference>
<dbReference type="InterPro" id="IPR050923">
    <property type="entry name" value="Cell_Proc_Reg/RNA_Proc"/>
</dbReference>
<evidence type="ECO:0000256" key="3">
    <source>
        <dbReference type="SAM" id="Phobius"/>
    </source>
</evidence>
<dbReference type="Proteomes" id="UP000195787">
    <property type="component" value="Unassembled WGS sequence"/>
</dbReference>
<keyword evidence="3" id="KW-1133">Transmembrane helix</keyword>
<dbReference type="SMART" id="SM00240">
    <property type="entry name" value="FHA"/>
    <property type="match status" value="1"/>
</dbReference>
<dbReference type="AlphaFoldDB" id="A0A1R4EQ55"/>
<keyword evidence="6" id="KW-1185">Reference proteome</keyword>
<evidence type="ECO:0000313" key="6">
    <source>
        <dbReference type="Proteomes" id="UP000195787"/>
    </source>
</evidence>
<feature type="region of interest" description="Disordered" evidence="2">
    <location>
        <begin position="44"/>
        <end position="80"/>
    </location>
</feature>
<dbReference type="Gene3D" id="2.60.200.20">
    <property type="match status" value="1"/>
</dbReference>
<accession>A0A1R4EQ55</accession>
<dbReference type="InterPro" id="IPR008984">
    <property type="entry name" value="SMAD_FHA_dom_sf"/>
</dbReference>
<feature type="transmembrane region" description="Helical" evidence="3">
    <location>
        <begin position="6"/>
        <end position="28"/>
    </location>
</feature>
<dbReference type="Pfam" id="PF00498">
    <property type="entry name" value="FHA"/>
    <property type="match status" value="1"/>
</dbReference>
<dbReference type="PROSITE" id="PS50006">
    <property type="entry name" value="FHA_DOMAIN"/>
    <property type="match status" value="1"/>
</dbReference>
<evidence type="ECO:0000256" key="1">
    <source>
        <dbReference type="ARBA" id="ARBA00022553"/>
    </source>
</evidence>
<name>A0A1R4EQ55_9MICO</name>
<reference evidence="5 6" key="1">
    <citation type="submission" date="2017-02" db="EMBL/GenBank/DDBJ databases">
        <authorList>
            <person name="Peterson S.W."/>
        </authorList>
    </citation>
    <scope>NUCLEOTIDE SEQUENCE [LARGE SCALE GENOMIC DNA]</scope>
    <source>
        <strain evidence="5 6">LMG 22410</strain>
    </source>
</reference>